<dbReference type="Proteomes" id="UP001341840">
    <property type="component" value="Unassembled WGS sequence"/>
</dbReference>
<gene>
    <name evidence="1" type="ORF">PIB30_091069</name>
</gene>
<dbReference type="EMBL" id="JASCZI010183038">
    <property type="protein sequence ID" value="MED6188972.1"/>
    <property type="molecule type" value="Genomic_DNA"/>
</dbReference>
<keyword evidence="2" id="KW-1185">Reference proteome</keyword>
<comment type="caution">
    <text evidence="1">The sequence shown here is derived from an EMBL/GenBank/DDBJ whole genome shotgun (WGS) entry which is preliminary data.</text>
</comment>
<reference evidence="1 2" key="1">
    <citation type="journal article" date="2023" name="Plants (Basel)">
        <title>Bridging the Gap: Combining Genomics and Transcriptomics Approaches to Understand Stylosanthes scabra, an Orphan Legume from the Brazilian Caatinga.</title>
        <authorList>
            <person name="Ferreira-Neto J.R.C."/>
            <person name="da Silva M.D."/>
            <person name="Binneck E."/>
            <person name="de Melo N.F."/>
            <person name="da Silva R.H."/>
            <person name="de Melo A.L.T.M."/>
            <person name="Pandolfi V."/>
            <person name="Bustamante F.O."/>
            <person name="Brasileiro-Vidal A.C."/>
            <person name="Benko-Iseppon A.M."/>
        </authorList>
    </citation>
    <scope>NUCLEOTIDE SEQUENCE [LARGE SCALE GENOMIC DNA]</scope>
    <source>
        <tissue evidence="1">Leaves</tissue>
    </source>
</reference>
<dbReference type="Pfam" id="PF03004">
    <property type="entry name" value="Transposase_24"/>
    <property type="match status" value="1"/>
</dbReference>
<evidence type="ECO:0000313" key="1">
    <source>
        <dbReference type="EMBL" id="MED6188972.1"/>
    </source>
</evidence>
<dbReference type="PANTHER" id="PTHR33144:SF16">
    <property type="entry name" value="OS02G0129000 PROTEIN"/>
    <property type="match status" value="1"/>
</dbReference>
<feature type="non-terminal residue" evidence="1">
    <location>
        <position position="122"/>
    </location>
</feature>
<dbReference type="InterPro" id="IPR004252">
    <property type="entry name" value="Probable_transposase_24"/>
</dbReference>
<dbReference type="PANTHER" id="PTHR33144">
    <property type="entry name" value="OS10G0409366 PROTEIN-RELATED"/>
    <property type="match status" value="1"/>
</dbReference>
<sequence>MIGVREAWKRYKTRINKKHFDIYNNIEDMLKNRPLDIPEVYFQKLIAYWSIPSIQAMCRLNSQNCKKQQHQHRMGPFSFARVSNEKCEMNENKESPSQVDVFITTRTGQKGKELDLETQAVF</sequence>
<name>A0ABU6WSU4_9FABA</name>
<proteinExistence type="predicted"/>
<evidence type="ECO:0000313" key="2">
    <source>
        <dbReference type="Proteomes" id="UP001341840"/>
    </source>
</evidence>
<protein>
    <submittedName>
        <fullName evidence="1">Uncharacterized protein</fullName>
    </submittedName>
</protein>
<organism evidence="1 2">
    <name type="scientific">Stylosanthes scabra</name>
    <dbReference type="NCBI Taxonomy" id="79078"/>
    <lineage>
        <taxon>Eukaryota</taxon>
        <taxon>Viridiplantae</taxon>
        <taxon>Streptophyta</taxon>
        <taxon>Embryophyta</taxon>
        <taxon>Tracheophyta</taxon>
        <taxon>Spermatophyta</taxon>
        <taxon>Magnoliopsida</taxon>
        <taxon>eudicotyledons</taxon>
        <taxon>Gunneridae</taxon>
        <taxon>Pentapetalae</taxon>
        <taxon>rosids</taxon>
        <taxon>fabids</taxon>
        <taxon>Fabales</taxon>
        <taxon>Fabaceae</taxon>
        <taxon>Papilionoideae</taxon>
        <taxon>50 kb inversion clade</taxon>
        <taxon>dalbergioids sensu lato</taxon>
        <taxon>Dalbergieae</taxon>
        <taxon>Pterocarpus clade</taxon>
        <taxon>Stylosanthes</taxon>
    </lineage>
</organism>
<accession>A0ABU6WSU4</accession>